<evidence type="ECO:0000313" key="1">
    <source>
        <dbReference type="EMBL" id="GFO05265.1"/>
    </source>
</evidence>
<comment type="caution">
    <text evidence="1">The sequence shown here is derived from an EMBL/GenBank/DDBJ whole genome shotgun (WGS) entry which is preliminary data.</text>
</comment>
<proteinExistence type="predicted"/>
<protein>
    <submittedName>
        <fullName evidence="1">Uncharacterized protein</fullName>
    </submittedName>
</protein>
<reference evidence="1 2" key="1">
    <citation type="journal article" date="2021" name="Elife">
        <title>Chloroplast acquisition without the gene transfer in kleptoplastic sea slugs, Plakobranchus ocellatus.</title>
        <authorList>
            <person name="Maeda T."/>
            <person name="Takahashi S."/>
            <person name="Yoshida T."/>
            <person name="Shimamura S."/>
            <person name="Takaki Y."/>
            <person name="Nagai Y."/>
            <person name="Toyoda A."/>
            <person name="Suzuki Y."/>
            <person name="Arimoto A."/>
            <person name="Ishii H."/>
            <person name="Satoh N."/>
            <person name="Nishiyama T."/>
            <person name="Hasebe M."/>
            <person name="Maruyama T."/>
            <person name="Minagawa J."/>
            <person name="Obokata J."/>
            <person name="Shigenobu S."/>
        </authorList>
    </citation>
    <scope>NUCLEOTIDE SEQUENCE [LARGE SCALE GENOMIC DNA]</scope>
</reference>
<name>A0AAV4AES7_9GAST</name>
<evidence type="ECO:0000313" key="2">
    <source>
        <dbReference type="Proteomes" id="UP000735302"/>
    </source>
</evidence>
<accession>A0AAV4AES7</accession>
<keyword evidence="2" id="KW-1185">Reference proteome</keyword>
<gene>
    <name evidence="1" type="ORF">PoB_003177000</name>
</gene>
<sequence>MHTQTRRNLPDVCIASYGGSCAQRHRDTCRTSASLVQVDHDHPQSQRHLPDVCITSSALSCTHNHRHTCRTSASLALLYHTHTITETPARRLHR</sequence>
<dbReference type="AlphaFoldDB" id="A0AAV4AES7"/>
<dbReference type="EMBL" id="BLXT01003747">
    <property type="protein sequence ID" value="GFO05265.1"/>
    <property type="molecule type" value="Genomic_DNA"/>
</dbReference>
<organism evidence="1 2">
    <name type="scientific">Plakobranchus ocellatus</name>
    <dbReference type="NCBI Taxonomy" id="259542"/>
    <lineage>
        <taxon>Eukaryota</taxon>
        <taxon>Metazoa</taxon>
        <taxon>Spiralia</taxon>
        <taxon>Lophotrochozoa</taxon>
        <taxon>Mollusca</taxon>
        <taxon>Gastropoda</taxon>
        <taxon>Heterobranchia</taxon>
        <taxon>Euthyneura</taxon>
        <taxon>Panpulmonata</taxon>
        <taxon>Sacoglossa</taxon>
        <taxon>Placobranchoidea</taxon>
        <taxon>Plakobranchidae</taxon>
        <taxon>Plakobranchus</taxon>
    </lineage>
</organism>
<dbReference type="Proteomes" id="UP000735302">
    <property type="component" value="Unassembled WGS sequence"/>
</dbReference>